<proteinExistence type="predicted"/>
<evidence type="ECO:0000313" key="1">
    <source>
        <dbReference type="EMBL" id="RSD26872.1"/>
    </source>
</evidence>
<dbReference type="OrthoDB" id="2352329at2"/>
<dbReference type="RefSeq" id="WP_125480531.1">
    <property type="nucleotide sequence ID" value="NZ_RSFW01000014.1"/>
</dbReference>
<sequence length="148" mass="16797">MKNEDRLLAEKVLRQLFIGAKVDGLQLGTNRIFFKRLDHADGQLYLNIESKWCLFPSPPEAYPKSEDEIESYSEREALRKIDDIRGQEAVNIELGADSPHLIITFTNGTTLFINGRDHEYECSQAGVHPNDDWLIVALPGDDIAVWTP</sequence>
<accession>A0A3R9EZS5</accession>
<protein>
    <submittedName>
        <fullName evidence="1">Uncharacterized protein</fullName>
    </submittedName>
</protein>
<comment type="caution">
    <text evidence="1">The sequence shown here is derived from an EMBL/GenBank/DDBJ whole genome shotgun (WGS) entry which is preliminary data.</text>
</comment>
<organism evidence="1 2">
    <name type="scientific">Mesobacillus subterraneus</name>
    <dbReference type="NCBI Taxonomy" id="285983"/>
    <lineage>
        <taxon>Bacteria</taxon>
        <taxon>Bacillati</taxon>
        <taxon>Bacillota</taxon>
        <taxon>Bacilli</taxon>
        <taxon>Bacillales</taxon>
        <taxon>Bacillaceae</taxon>
        <taxon>Mesobacillus</taxon>
    </lineage>
</organism>
<gene>
    <name evidence="1" type="ORF">EJA10_13570</name>
</gene>
<dbReference type="EMBL" id="RSFW01000014">
    <property type="protein sequence ID" value="RSD26872.1"/>
    <property type="molecule type" value="Genomic_DNA"/>
</dbReference>
<evidence type="ECO:0000313" key="2">
    <source>
        <dbReference type="Proteomes" id="UP000279911"/>
    </source>
</evidence>
<dbReference type="AlphaFoldDB" id="A0A3R9EZS5"/>
<reference evidence="2" key="1">
    <citation type="submission" date="2018-12" db="EMBL/GenBank/DDBJ databases">
        <title>Bacillus chawlae sp. nov., Bacillus glennii sp. nov., and Bacillus saganii sp. nov. Isolated from the Vehicle Assembly Building at Kennedy Space Center where the Viking Spacecraft were Assembled.</title>
        <authorList>
            <person name="Seuylemezian A."/>
            <person name="Vaishampayan P."/>
        </authorList>
    </citation>
    <scope>NUCLEOTIDE SEQUENCE [LARGE SCALE GENOMIC DNA]</scope>
    <source>
        <strain evidence="2">DSM 13966</strain>
    </source>
</reference>
<dbReference type="Proteomes" id="UP000279911">
    <property type="component" value="Unassembled WGS sequence"/>
</dbReference>
<name>A0A3R9EZS5_9BACI</name>